<dbReference type="GO" id="GO:0005549">
    <property type="term" value="F:odorant binding"/>
    <property type="evidence" value="ECO:0007669"/>
    <property type="project" value="TreeGrafter"/>
</dbReference>
<dbReference type="RefSeq" id="XP_030632745.1">
    <property type="nucleotide sequence ID" value="XM_030776885.1"/>
</dbReference>
<dbReference type="AlphaFoldDB" id="A0A6J2VIF9"/>
<evidence type="ECO:0000256" key="6">
    <source>
        <dbReference type="ARBA" id="ARBA00022989"/>
    </source>
</evidence>
<keyword evidence="12" id="KW-0807">Transducer</keyword>
<organism evidence="14 15">
    <name type="scientific">Chanos chanos</name>
    <name type="common">Milkfish</name>
    <name type="synonym">Mugil chanos</name>
    <dbReference type="NCBI Taxonomy" id="29144"/>
    <lineage>
        <taxon>Eukaryota</taxon>
        <taxon>Metazoa</taxon>
        <taxon>Chordata</taxon>
        <taxon>Craniata</taxon>
        <taxon>Vertebrata</taxon>
        <taxon>Euteleostomi</taxon>
        <taxon>Actinopterygii</taxon>
        <taxon>Neopterygii</taxon>
        <taxon>Teleostei</taxon>
        <taxon>Ostariophysi</taxon>
        <taxon>Gonorynchiformes</taxon>
        <taxon>Chanidae</taxon>
        <taxon>Chanos</taxon>
    </lineage>
</organism>
<evidence type="ECO:0000256" key="7">
    <source>
        <dbReference type="ARBA" id="ARBA00023040"/>
    </source>
</evidence>
<evidence type="ECO:0000256" key="3">
    <source>
        <dbReference type="ARBA" id="ARBA00022606"/>
    </source>
</evidence>
<feature type="transmembrane region" description="Helical" evidence="13">
    <location>
        <begin position="57"/>
        <end position="77"/>
    </location>
</feature>
<gene>
    <name evidence="15" type="primary">LOC115814159</name>
</gene>
<evidence type="ECO:0000256" key="13">
    <source>
        <dbReference type="SAM" id="Phobius"/>
    </source>
</evidence>
<dbReference type="Proteomes" id="UP000504632">
    <property type="component" value="Chromosome 6"/>
</dbReference>
<dbReference type="OrthoDB" id="6151005at2759"/>
<feature type="transmembrane region" description="Helical" evidence="13">
    <location>
        <begin position="89"/>
        <end position="118"/>
    </location>
</feature>
<dbReference type="GeneID" id="115814159"/>
<dbReference type="FunCoup" id="A0A6J2VIF9">
    <property type="interactions" value="229"/>
</dbReference>
<keyword evidence="8 13" id="KW-0472">Membrane</keyword>
<feature type="transmembrane region" description="Helical" evidence="13">
    <location>
        <begin position="270"/>
        <end position="289"/>
    </location>
</feature>
<dbReference type="InParanoid" id="A0A6J2VIF9"/>
<evidence type="ECO:0000256" key="1">
    <source>
        <dbReference type="ARBA" id="ARBA00004651"/>
    </source>
</evidence>
<keyword evidence="9" id="KW-1015">Disulfide bond</keyword>
<dbReference type="FunFam" id="1.20.1070.10:FF:000024">
    <property type="entry name" value="Olfactory receptor"/>
    <property type="match status" value="1"/>
</dbReference>
<sequence length="302" mass="34902">MKNLSGVLVFTLSGFSEITETQYMLFSITLLCYIVILWFNMTIIVTIILNRRLHEPMYIFLCNLCINALYGTTGFYPKFMYDLLFEFQVISYAGCLTQAFVIYSSVLCDFSTLAIMAYDRYVAICRPLEYHTKMTNYTVMKCILFSWLAPFFCISTAIVLTTRLTLCGSIIEKLYCEIWAVVKLSCSSTTVNNVYGHILILVYFCHAIFIFCSYIRLVGACQKSAESRKRFMQTCIPHMLVLLNFTVATLFDVLYSRYGSTNFPQSLRNFLALEFLIIPPIVNPIIYGLKLTKIREQVLRFH</sequence>
<dbReference type="Pfam" id="PF13853">
    <property type="entry name" value="7tm_4"/>
    <property type="match status" value="1"/>
</dbReference>
<feature type="transmembrane region" description="Helical" evidence="13">
    <location>
        <begin position="139"/>
        <end position="160"/>
    </location>
</feature>
<dbReference type="InterPro" id="IPR000725">
    <property type="entry name" value="Olfact_rcpt"/>
</dbReference>
<dbReference type="GO" id="GO:0004984">
    <property type="term" value="F:olfactory receptor activity"/>
    <property type="evidence" value="ECO:0007669"/>
    <property type="project" value="InterPro"/>
</dbReference>
<dbReference type="SUPFAM" id="SSF81321">
    <property type="entry name" value="Family A G protein-coupled receptor-like"/>
    <property type="match status" value="1"/>
</dbReference>
<evidence type="ECO:0000256" key="9">
    <source>
        <dbReference type="ARBA" id="ARBA00023157"/>
    </source>
</evidence>
<evidence type="ECO:0000256" key="5">
    <source>
        <dbReference type="ARBA" id="ARBA00022725"/>
    </source>
</evidence>
<keyword evidence="5" id="KW-0552">Olfaction</keyword>
<evidence type="ECO:0000256" key="10">
    <source>
        <dbReference type="ARBA" id="ARBA00023170"/>
    </source>
</evidence>
<evidence type="ECO:0000313" key="15">
    <source>
        <dbReference type="RefSeq" id="XP_030632745.1"/>
    </source>
</evidence>
<protein>
    <submittedName>
        <fullName evidence="15">Olfactory receptor 13D1-like</fullName>
    </submittedName>
</protein>
<keyword evidence="2" id="KW-1003">Cell membrane</keyword>
<evidence type="ECO:0000256" key="2">
    <source>
        <dbReference type="ARBA" id="ARBA00022475"/>
    </source>
</evidence>
<keyword evidence="7" id="KW-0297">G-protein coupled receptor</keyword>
<keyword evidence="3" id="KW-0716">Sensory transduction</keyword>
<keyword evidence="11" id="KW-0325">Glycoprotein</keyword>
<dbReference type="Gene3D" id="1.20.1070.10">
    <property type="entry name" value="Rhodopsin 7-helix transmembrane proteins"/>
    <property type="match status" value="1"/>
</dbReference>
<name>A0A6J2VIF9_CHACN</name>
<evidence type="ECO:0000313" key="14">
    <source>
        <dbReference type="Proteomes" id="UP000504632"/>
    </source>
</evidence>
<dbReference type="PANTHER" id="PTHR26451">
    <property type="entry name" value="G_PROTEIN_RECEP_F1_2 DOMAIN-CONTAINING PROTEIN"/>
    <property type="match status" value="1"/>
</dbReference>
<keyword evidence="6 13" id="KW-1133">Transmembrane helix</keyword>
<keyword evidence="14" id="KW-1185">Reference proteome</keyword>
<keyword evidence="10" id="KW-0675">Receptor</keyword>
<feature type="transmembrane region" description="Helical" evidence="13">
    <location>
        <begin position="239"/>
        <end position="258"/>
    </location>
</feature>
<dbReference type="GO" id="GO:0005886">
    <property type="term" value="C:plasma membrane"/>
    <property type="evidence" value="ECO:0007669"/>
    <property type="project" value="UniProtKB-SubCell"/>
</dbReference>
<accession>A0A6J2VIF9</accession>
<dbReference type="PRINTS" id="PR00245">
    <property type="entry name" value="OLFACTORYR"/>
</dbReference>
<evidence type="ECO:0000256" key="4">
    <source>
        <dbReference type="ARBA" id="ARBA00022692"/>
    </source>
</evidence>
<dbReference type="GO" id="GO:0004930">
    <property type="term" value="F:G protein-coupled receptor activity"/>
    <property type="evidence" value="ECO:0007669"/>
    <property type="project" value="UniProtKB-KW"/>
</dbReference>
<evidence type="ECO:0000256" key="8">
    <source>
        <dbReference type="ARBA" id="ARBA00023136"/>
    </source>
</evidence>
<evidence type="ECO:0000256" key="12">
    <source>
        <dbReference type="ARBA" id="ARBA00023224"/>
    </source>
</evidence>
<feature type="transmembrane region" description="Helical" evidence="13">
    <location>
        <begin position="194"/>
        <end position="218"/>
    </location>
</feature>
<evidence type="ECO:0000256" key="11">
    <source>
        <dbReference type="ARBA" id="ARBA00023180"/>
    </source>
</evidence>
<dbReference type="PROSITE" id="PS00237">
    <property type="entry name" value="G_PROTEIN_RECEP_F1_1"/>
    <property type="match status" value="1"/>
</dbReference>
<dbReference type="InterPro" id="IPR052921">
    <property type="entry name" value="GPCR1_Superfamily_Member"/>
</dbReference>
<proteinExistence type="predicted"/>
<reference evidence="15" key="1">
    <citation type="submission" date="2025-08" db="UniProtKB">
        <authorList>
            <consortium name="RefSeq"/>
        </authorList>
    </citation>
    <scope>IDENTIFICATION</scope>
</reference>
<feature type="transmembrane region" description="Helical" evidence="13">
    <location>
        <begin position="26"/>
        <end position="50"/>
    </location>
</feature>
<keyword evidence="4 13" id="KW-0812">Transmembrane</keyword>
<dbReference type="InterPro" id="IPR000276">
    <property type="entry name" value="GPCR_Rhodpsn"/>
</dbReference>
<dbReference type="PANTHER" id="PTHR26451:SF871">
    <property type="entry name" value="ODORANT RECEPTOR-RELATED"/>
    <property type="match status" value="1"/>
</dbReference>
<comment type="subcellular location">
    <subcellularLocation>
        <location evidence="1">Cell membrane</location>
        <topology evidence="1">Multi-pass membrane protein</topology>
    </subcellularLocation>
</comment>